<dbReference type="KEGG" id="vne:CFK40_10485"/>
<dbReference type="AlphaFoldDB" id="A0A221MCQ2"/>
<evidence type="ECO:0000313" key="2">
    <source>
        <dbReference type="Proteomes" id="UP000204391"/>
    </source>
</evidence>
<dbReference type="OrthoDB" id="2989717at2"/>
<protein>
    <recommendedName>
        <fullName evidence="3">Lipoprotein</fullName>
    </recommendedName>
</protein>
<sequence length="125" mass="14081">MIKKTLFLSLILLLLLMACKTKTIIFSGESKNWSAKLKITQTDDMQEEEFQLRYKGEDVNSVGEFDYEIDSVGSSSRTNAILNEDGSLMDNGSMCSGCAFTTEETEVVVTVEWNDKKEIFTLVNE</sequence>
<dbReference type="RefSeq" id="WP_089532257.1">
    <property type="nucleotide sequence ID" value="NZ_CP022437.1"/>
</dbReference>
<dbReference type="PROSITE" id="PS51257">
    <property type="entry name" value="PROKAR_LIPOPROTEIN"/>
    <property type="match status" value="1"/>
</dbReference>
<evidence type="ECO:0000313" key="1">
    <source>
        <dbReference type="EMBL" id="ASN05407.1"/>
    </source>
</evidence>
<evidence type="ECO:0008006" key="3">
    <source>
        <dbReference type="Google" id="ProtNLM"/>
    </source>
</evidence>
<gene>
    <name evidence="1" type="ORF">CFK40_10485</name>
</gene>
<accession>A0A221MCQ2</accession>
<dbReference type="Proteomes" id="UP000204391">
    <property type="component" value="Chromosome"/>
</dbReference>
<dbReference type="EMBL" id="CP022437">
    <property type="protein sequence ID" value="ASN05407.1"/>
    <property type="molecule type" value="Genomic_DNA"/>
</dbReference>
<keyword evidence="2" id="KW-1185">Reference proteome</keyword>
<reference evidence="1 2" key="1">
    <citation type="journal article" date="2003" name="Int. J. Syst. Evol. Microbiol.">
        <title>Virgibacillus carmonensis sp. nov., Virgibacillus necropolis sp. nov. and Virgibacillus picturae sp. nov., three novel species isolated from deteriorated mural paintings, transfer of the species of the genus salibacillus to Virgibacillus, as Virgibacillus marismortui comb. nov. and Virgibacillus salexigens comb. nov., and emended description of the genus Virgibacillus.</title>
        <authorList>
            <person name="Heyrman J."/>
            <person name="Logan N.A."/>
            <person name="Busse H.J."/>
            <person name="Balcaen A."/>
            <person name="Lebbe L."/>
            <person name="Rodriguez-Diaz M."/>
            <person name="Swings J."/>
            <person name="De Vos P."/>
        </authorList>
    </citation>
    <scope>NUCLEOTIDE SEQUENCE [LARGE SCALE GENOMIC DNA]</scope>
    <source>
        <strain evidence="1 2">LMG 19488</strain>
    </source>
</reference>
<proteinExistence type="predicted"/>
<organism evidence="1 2">
    <name type="scientific">Virgibacillus necropolis</name>
    <dbReference type="NCBI Taxonomy" id="163877"/>
    <lineage>
        <taxon>Bacteria</taxon>
        <taxon>Bacillati</taxon>
        <taxon>Bacillota</taxon>
        <taxon>Bacilli</taxon>
        <taxon>Bacillales</taxon>
        <taxon>Bacillaceae</taxon>
        <taxon>Virgibacillus</taxon>
    </lineage>
</organism>
<name>A0A221MCQ2_9BACI</name>